<evidence type="ECO:0000256" key="7">
    <source>
        <dbReference type="SAM" id="MobiDB-lite"/>
    </source>
</evidence>
<evidence type="ECO:0000256" key="4">
    <source>
        <dbReference type="ARBA" id="ARBA00022884"/>
    </source>
</evidence>
<comment type="caution">
    <text evidence="9">The sequence shown here is derived from an EMBL/GenBank/DDBJ whole genome shotgun (WGS) entry which is preliminary data.</text>
</comment>
<dbReference type="PROSITE" id="PS50102">
    <property type="entry name" value="RRM"/>
    <property type="match status" value="1"/>
</dbReference>
<keyword evidence="2" id="KW-0507">mRNA processing</keyword>
<dbReference type="GO" id="GO:0005686">
    <property type="term" value="C:U2 snRNP"/>
    <property type="evidence" value="ECO:0007669"/>
    <property type="project" value="TreeGrafter"/>
</dbReference>
<dbReference type="Pfam" id="PF00076">
    <property type="entry name" value="RRM_1"/>
    <property type="match status" value="1"/>
</dbReference>
<dbReference type="InterPro" id="IPR034393">
    <property type="entry name" value="TatSF1-like"/>
</dbReference>
<dbReference type="PANTHER" id="PTHR15608">
    <property type="entry name" value="SPLICING FACTOR U2AF-ASSOCIATED PROTEIN 2"/>
    <property type="match status" value="1"/>
</dbReference>
<comment type="similarity">
    <text evidence="1">Belongs to the HTATSF1 family.</text>
</comment>
<dbReference type="GO" id="GO:0000398">
    <property type="term" value="P:mRNA splicing, via spliceosome"/>
    <property type="evidence" value="ECO:0007669"/>
    <property type="project" value="UniProtKB-ARBA"/>
</dbReference>
<proteinExistence type="inferred from homology"/>
<dbReference type="SMART" id="SM00361">
    <property type="entry name" value="RRM_1"/>
    <property type="match status" value="1"/>
</dbReference>
<organism evidence="9 10">
    <name type="scientific">Melipona bicolor</name>
    <dbReference type="NCBI Taxonomy" id="60889"/>
    <lineage>
        <taxon>Eukaryota</taxon>
        <taxon>Metazoa</taxon>
        <taxon>Ecdysozoa</taxon>
        <taxon>Arthropoda</taxon>
        <taxon>Hexapoda</taxon>
        <taxon>Insecta</taxon>
        <taxon>Pterygota</taxon>
        <taxon>Neoptera</taxon>
        <taxon>Endopterygota</taxon>
        <taxon>Hymenoptera</taxon>
        <taxon>Apocrita</taxon>
        <taxon>Aculeata</taxon>
        <taxon>Apoidea</taxon>
        <taxon>Anthophila</taxon>
        <taxon>Apidae</taxon>
        <taxon>Melipona</taxon>
    </lineage>
</organism>
<evidence type="ECO:0000256" key="6">
    <source>
        <dbReference type="PROSITE-ProRule" id="PRU00176"/>
    </source>
</evidence>
<dbReference type="SUPFAM" id="SSF54928">
    <property type="entry name" value="RNA-binding domain, RBD"/>
    <property type="match status" value="1"/>
</dbReference>
<keyword evidence="5" id="KW-0508">mRNA splicing</keyword>
<evidence type="ECO:0000313" key="9">
    <source>
        <dbReference type="EMBL" id="KAK1127853.1"/>
    </source>
</evidence>
<evidence type="ECO:0000256" key="5">
    <source>
        <dbReference type="ARBA" id="ARBA00023187"/>
    </source>
</evidence>
<accession>A0AA40KPD5</accession>
<dbReference type="CDD" id="cd12282">
    <property type="entry name" value="RRM2_TatSF1_like"/>
    <property type="match status" value="1"/>
</dbReference>
<dbReference type="FunFam" id="3.30.70.330:FF:000105">
    <property type="entry name" value="HIV Tat-specific factor 1 homolog"/>
    <property type="match status" value="1"/>
</dbReference>
<dbReference type="Gene3D" id="3.30.70.330">
    <property type="match status" value="1"/>
</dbReference>
<evidence type="ECO:0000313" key="10">
    <source>
        <dbReference type="Proteomes" id="UP001177670"/>
    </source>
</evidence>
<protein>
    <recommendedName>
        <fullName evidence="8">RRM domain-containing protein</fullName>
    </recommendedName>
</protein>
<dbReference type="InterPro" id="IPR003954">
    <property type="entry name" value="RRM_euk-type"/>
</dbReference>
<feature type="domain" description="RRM" evidence="8">
    <location>
        <begin position="116"/>
        <end position="201"/>
    </location>
</feature>
<feature type="compositionally biased region" description="Basic and acidic residues" evidence="7">
    <location>
        <begin position="241"/>
        <end position="283"/>
    </location>
</feature>
<dbReference type="PANTHER" id="PTHR15608:SF0">
    <property type="entry name" value="HIV TAT-SPECIFIC FACTOR 1"/>
    <property type="match status" value="1"/>
</dbReference>
<dbReference type="InterPro" id="IPR000504">
    <property type="entry name" value="RRM_dom"/>
</dbReference>
<dbReference type="InterPro" id="IPR012677">
    <property type="entry name" value="Nucleotide-bd_a/b_plait_sf"/>
</dbReference>
<dbReference type="AlphaFoldDB" id="A0AA40KPD5"/>
<sequence>MSFDAILEYTPLECCNVQNSREKTKICNNVAKLQTFLKFPEHSRAVRECCEALWGRDHRFQQCRKNCFVAFWRNRAGYFSFRAGSEMPENRDAAVFFELFDWKPERAPGEPLRHERVVIIKNLFSPEDFDKEVSLLLEYQQDIRSECLKCGDVRKVVIYDRHPEGVAQVTFREPTEAQACVQLLNGRWFSQRKISAEIWDGKTRYKVAETDAETEARIAKWDQYLDDGQEEPRRKVMKSMNKGEQKQEETVKKNSEETETTKRSNIAERATTEEVARGTEARRIPSIQGN</sequence>
<keyword evidence="4 6" id="KW-0694">RNA-binding</keyword>
<name>A0AA40KPD5_9HYME</name>
<evidence type="ECO:0000256" key="1">
    <source>
        <dbReference type="ARBA" id="ARBA00007747"/>
    </source>
</evidence>
<dbReference type="InterPro" id="IPR035979">
    <property type="entry name" value="RBD_domain_sf"/>
</dbReference>
<dbReference type="GO" id="GO:0005684">
    <property type="term" value="C:U2-type spliceosomal complex"/>
    <property type="evidence" value="ECO:0007669"/>
    <property type="project" value="TreeGrafter"/>
</dbReference>
<dbReference type="EMBL" id="JAHYIQ010000011">
    <property type="protein sequence ID" value="KAK1127853.1"/>
    <property type="molecule type" value="Genomic_DNA"/>
</dbReference>
<evidence type="ECO:0000256" key="2">
    <source>
        <dbReference type="ARBA" id="ARBA00022664"/>
    </source>
</evidence>
<evidence type="ECO:0000259" key="8">
    <source>
        <dbReference type="PROSITE" id="PS50102"/>
    </source>
</evidence>
<keyword evidence="3" id="KW-0677">Repeat</keyword>
<gene>
    <name evidence="9" type="ORF">K0M31_003344</name>
</gene>
<reference evidence="9" key="1">
    <citation type="submission" date="2021-10" db="EMBL/GenBank/DDBJ databases">
        <title>Melipona bicolor Genome sequencing and assembly.</title>
        <authorList>
            <person name="Araujo N.S."/>
            <person name="Arias M.C."/>
        </authorList>
    </citation>
    <scope>NUCLEOTIDE SEQUENCE</scope>
    <source>
        <strain evidence="9">USP_2M_L1-L4_2017</strain>
        <tissue evidence="9">Whole body</tissue>
    </source>
</reference>
<evidence type="ECO:0000256" key="3">
    <source>
        <dbReference type="ARBA" id="ARBA00022737"/>
    </source>
</evidence>
<keyword evidence="10" id="KW-1185">Reference proteome</keyword>
<dbReference type="Proteomes" id="UP001177670">
    <property type="component" value="Unassembled WGS sequence"/>
</dbReference>
<feature type="region of interest" description="Disordered" evidence="7">
    <location>
        <begin position="229"/>
        <end position="290"/>
    </location>
</feature>
<dbReference type="GO" id="GO:0003723">
    <property type="term" value="F:RNA binding"/>
    <property type="evidence" value="ECO:0007669"/>
    <property type="project" value="UniProtKB-UniRule"/>
</dbReference>